<dbReference type="RefSeq" id="WP_173814169.1">
    <property type="nucleotide sequence ID" value="NZ_JAAITX010000001.1"/>
</dbReference>
<keyword evidence="1" id="KW-0812">Transmembrane</keyword>
<dbReference type="AlphaFoldDB" id="A0A850HH02"/>
<sequence>MKIQTAGQQKYYDFMKERETRLETGRIVWVSMLGVAFISALSNIMIGVVLGAIGIFLAAANHNSRKALMKCLDGVKDREDFFWQLSAPDLLEYPLVHVMISKDYVLTDQSVPEILRIEDMEKIEVGKQQDIKKVLFLTDPQGGRHEIVSYVKGDGLQETFDEIYETLRSKLHKKDPLGNE</sequence>
<reference evidence="3" key="2">
    <citation type="submission" date="2020-02" db="EMBL/GenBank/DDBJ databases">
        <authorList>
            <person name="Littmann E."/>
            <person name="Sorbara M."/>
        </authorList>
    </citation>
    <scope>NUCLEOTIDE SEQUENCE</scope>
    <source>
        <strain evidence="3">MSK.17.11</strain>
        <strain evidence="2">MSK.17.38</strain>
    </source>
</reference>
<evidence type="ECO:0000313" key="5">
    <source>
        <dbReference type="Proteomes" id="UP000701680"/>
    </source>
</evidence>
<keyword evidence="1" id="KW-1133">Transmembrane helix</keyword>
<evidence type="ECO:0000313" key="2">
    <source>
        <dbReference type="EMBL" id="NSK13502.1"/>
    </source>
</evidence>
<dbReference type="EMBL" id="JAAIUO010000001">
    <property type="protein sequence ID" value="NSK13502.1"/>
    <property type="molecule type" value="Genomic_DNA"/>
</dbReference>
<keyword evidence="4" id="KW-1185">Reference proteome</keyword>
<gene>
    <name evidence="3" type="ORF">G5A66_01635</name>
    <name evidence="2" type="ORF">G5A75_01175</name>
</gene>
<organism evidence="3 4">
    <name type="scientific">Dorea phocaeensis</name>
    <dbReference type="NCBI Taxonomy" id="2040291"/>
    <lineage>
        <taxon>Bacteria</taxon>
        <taxon>Bacillati</taxon>
        <taxon>Bacillota</taxon>
        <taxon>Clostridia</taxon>
        <taxon>Lachnospirales</taxon>
        <taxon>Lachnospiraceae</taxon>
        <taxon>Dorea</taxon>
    </lineage>
</organism>
<keyword evidence="1" id="KW-0472">Membrane</keyword>
<accession>A0A850HH02</accession>
<dbReference type="EMBL" id="JAAITX010000001">
    <property type="protein sequence ID" value="NVH57369.1"/>
    <property type="molecule type" value="Genomic_DNA"/>
</dbReference>
<dbReference type="Proteomes" id="UP000528555">
    <property type="component" value="Unassembled WGS sequence"/>
</dbReference>
<protein>
    <submittedName>
        <fullName evidence="3">Uncharacterized protein</fullName>
    </submittedName>
</protein>
<proteinExistence type="predicted"/>
<name>A0A850HH02_9FIRM</name>
<comment type="caution">
    <text evidence="3">The sequence shown here is derived from an EMBL/GenBank/DDBJ whole genome shotgun (WGS) entry which is preliminary data.</text>
</comment>
<evidence type="ECO:0000313" key="3">
    <source>
        <dbReference type="EMBL" id="NVH57369.1"/>
    </source>
</evidence>
<evidence type="ECO:0000256" key="1">
    <source>
        <dbReference type="SAM" id="Phobius"/>
    </source>
</evidence>
<dbReference type="Proteomes" id="UP000701680">
    <property type="component" value="Unassembled WGS sequence"/>
</dbReference>
<evidence type="ECO:0000313" key="4">
    <source>
        <dbReference type="Proteomes" id="UP000528555"/>
    </source>
</evidence>
<reference evidence="4 5" key="1">
    <citation type="journal article" date="2020" name="Cell Host Microbe">
        <title>Functional and Genomic Variation between Human-Derived Isolates of Lachnospiraceae Reveals Inter- and Intra-Species Diversity.</title>
        <authorList>
            <person name="Sorbara M.T."/>
            <person name="Littmann E.R."/>
            <person name="Fontana E."/>
            <person name="Moody T.U."/>
            <person name="Kohout C.E."/>
            <person name="Gjonbalaj M."/>
            <person name="Eaton V."/>
            <person name="Seok R."/>
            <person name="Leiner I.M."/>
            <person name="Pamer E.G."/>
        </authorList>
    </citation>
    <scope>NUCLEOTIDE SEQUENCE [LARGE SCALE GENOMIC DNA]</scope>
    <source>
        <strain evidence="3 4">MSK.17.11</strain>
        <strain evidence="2 5">MSK.17.38</strain>
    </source>
</reference>
<feature type="transmembrane region" description="Helical" evidence="1">
    <location>
        <begin position="27"/>
        <end position="60"/>
    </location>
</feature>